<keyword evidence="2" id="KW-1185">Reference proteome</keyword>
<comment type="caution">
    <text evidence="1">The sequence shown here is derived from an EMBL/GenBank/DDBJ whole genome shotgun (WGS) entry which is preliminary data.</text>
</comment>
<name>A0A9Q3CJB3_9BASI</name>
<proteinExistence type="predicted"/>
<dbReference type="OrthoDB" id="3344688at2759"/>
<dbReference type="PANTHER" id="PTHR11439">
    <property type="entry name" value="GAG-POL-RELATED RETROTRANSPOSON"/>
    <property type="match status" value="1"/>
</dbReference>
<reference evidence="1" key="1">
    <citation type="submission" date="2021-03" db="EMBL/GenBank/DDBJ databases">
        <title>Draft genome sequence of rust myrtle Austropuccinia psidii MF-1, a brazilian biotype.</title>
        <authorList>
            <person name="Quecine M.C."/>
            <person name="Pachon D.M.R."/>
            <person name="Bonatelli M.L."/>
            <person name="Correr F.H."/>
            <person name="Franceschini L.M."/>
            <person name="Leite T.F."/>
            <person name="Margarido G.R.A."/>
            <person name="Almeida C.A."/>
            <person name="Ferrarezi J.A."/>
            <person name="Labate C.A."/>
        </authorList>
    </citation>
    <scope>NUCLEOTIDE SEQUENCE</scope>
    <source>
        <strain evidence="1">MF-1</strain>
    </source>
</reference>
<sequence length="197" mass="22238">MLGVKFSRTDTSITIDQQHFTEALLDLYGLSECKPVSTPLLPNTHMSVAIKDKAEKFKLLGVNYRSAIGSINYLSTATRPDLSHSVSFLSQFLENPGIQHWNSFLHILRYLKGMQDLGLVYSADQAQGIMSYSDADWGNCQQTRHSVTGYLATFDGSLDLCKTRKQPTFSLSTAEAEYKSVWDLASELLWLRQWCQE</sequence>
<dbReference type="CDD" id="cd09272">
    <property type="entry name" value="RNase_HI_RT_Ty1"/>
    <property type="match status" value="1"/>
</dbReference>
<organism evidence="1 2">
    <name type="scientific">Austropuccinia psidii MF-1</name>
    <dbReference type="NCBI Taxonomy" id="1389203"/>
    <lineage>
        <taxon>Eukaryota</taxon>
        <taxon>Fungi</taxon>
        <taxon>Dikarya</taxon>
        <taxon>Basidiomycota</taxon>
        <taxon>Pucciniomycotina</taxon>
        <taxon>Pucciniomycetes</taxon>
        <taxon>Pucciniales</taxon>
        <taxon>Sphaerophragmiaceae</taxon>
        <taxon>Austropuccinia</taxon>
    </lineage>
</organism>
<dbReference type="PANTHER" id="PTHR11439:SF467">
    <property type="entry name" value="INTEGRASE CATALYTIC DOMAIN-CONTAINING PROTEIN"/>
    <property type="match status" value="1"/>
</dbReference>
<gene>
    <name evidence="1" type="ORF">O181_023703</name>
</gene>
<evidence type="ECO:0000313" key="1">
    <source>
        <dbReference type="EMBL" id="MBW0483988.1"/>
    </source>
</evidence>
<dbReference type="AlphaFoldDB" id="A0A9Q3CJB3"/>
<accession>A0A9Q3CJB3</accession>
<dbReference type="EMBL" id="AVOT02007475">
    <property type="protein sequence ID" value="MBW0483988.1"/>
    <property type="molecule type" value="Genomic_DNA"/>
</dbReference>
<dbReference type="Proteomes" id="UP000765509">
    <property type="component" value="Unassembled WGS sequence"/>
</dbReference>
<protein>
    <recommendedName>
        <fullName evidence="3">Reverse transcriptase Ty1/copia-type domain-containing protein</fullName>
    </recommendedName>
</protein>
<evidence type="ECO:0008006" key="3">
    <source>
        <dbReference type="Google" id="ProtNLM"/>
    </source>
</evidence>
<evidence type="ECO:0000313" key="2">
    <source>
        <dbReference type="Proteomes" id="UP000765509"/>
    </source>
</evidence>